<dbReference type="Proteomes" id="UP001168642">
    <property type="component" value="Unassembled WGS sequence"/>
</dbReference>
<dbReference type="InterPro" id="IPR027417">
    <property type="entry name" value="P-loop_NTPase"/>
</dbReference>
<dbReference type="Pfam" id="PF05729">
    <property type="entry name" value="NACHT"/>
    <property type="match status" value="1"/>
</dbReference>
<dbReference type="PANTHER" id="PTHR46844:SF1">
    <property type="entry name" value="SLR5058 PROTEIN"/>
    <property type="match status" value="1"/>
</dbReference>
<gene>
    <name evidence="2" type="ORF">QVZ41_09395</name>
</gene>
<evidence type="ECO:0000313" key="2">
    <source>
        <dbReference type="EMBL" id="MDO3695056.1"/>
    </source>
</evidence>
<sequence length="616" mass="72456">MIDIETIFAQVLFKNLIDKGIKGVDSFFDKQLVNINSKAKKQLKTEEFNFFKENYDLDISESTVITHVKNNLNAAITWSNEINFSTAISSKELKNIFVDIDLYLSPLKTRFDIDEETNKISSKKILKEFQKNKIVYGGAGAGKTTLIKKVFNDYLANHKEFDFSFPLVIRFRELDYENHINKKSFGLFKILVDLLGIHIKFPAEYLEDFGFEYYNLLKNTVISFFNESKVLLIADGFDEIPDSKLKSRIEKEFQELSLNLVDSKFILTSRSNDFLLQLTNTNTYEICPLNDRQIKSLIEKWITNRKKSKDLFEKIKDSPYYDTTMRPLTLSHLCAIYERKKTIPPKPRYIYDFVLNLLLEAWDQQRSIVRPSKYADFYIEKKKEFLAHLSYWLSFHLGKNVFSSDDIRKCYNKIHKSHNLPSSQAKKVVTELENHTGVFVQTGYNSYQFSHKSLQEFLTAKYLSASPRIPEVKVLKNLPNETAILMCLSTHPNYYFEVLNKNFKQFDEHFWSVFFNRLIEEKPDFDESPGAIIFFLNNIWHQRDLVFKKAFLKLLESTNLIIGFKDFFKFYDANGTFDECSSYIYNNIKIPLSERNYYPTQIHIDNDVSEIIKNYT</sequence>
<dbReference type="EMBL" id="JAUMIT010000004">
    <property type="protein sequence ID" value="MDO3695056.1"/>
    <property type="molecule type" value="Genomic_DNA"/>
</dbReference>
<dbReference type="Gene3D" id="3.40.50.300">
    <property type="entry name" value="P-loop containing nucleotide triphosphate hydrolases"/>
    <property type="match status" value="1"/>
</dbReference>
<accession>A0ABT8VSV2</accession>
<dbReference type="PROSITE" id="PS50837">
    <property type="entry name" value="NACHT"/>
    <property type="match status" value="1"/>
</dbReference>
<evidence type="ECO:0000259" key="1">
    <source>
        <dbReference type="PROSITE" id="PS50837"/>
    </source>
</evidence>
<dbReference type="PANTHER" id="PTHR46844">
    <property type="entry name" value="SLR5058 PROTEIN"/>
    <property type="match status" value="1"/>
</dbReference>
<protein>
    <submittedName>
        <fullName evidence="2">NACHT domain-containing protein</fullName>
    </submittedName>
</protein>
<feature type="domain" description="NACHT" evidence="1">
    <location>
        <begin position="131"/>
        <end position="272"/>
    </location>
</feature>
<keyword evidence="3" id="KW-1185">Reference proteome</keyword>
<reference evidence="2" key="1">
    <citation type="submission" date="2023-07" db="EMBL/GenBank/DDBJ databases">
        <title>Wenyingzhuangia sp. chi5 genome sequencing and assembly.</title>
        <authorList>
            <person name="Park S."/>
        </authorList>
    </citation>
    <scope>NUCLEOTIDE SEQUENCE</scope>
    <source>
        <strain evidence="2">Chi5</strain>
    </source>
</reference>
<evidence type="ECO:0000313" key="3">
    <source>
        <dbReference type="Proteomes" id="UP001168642"/>
    </source>
</evidence>
<comment type="caution">
    <text evidence="2">The sequence shown here is derived from an EMBL/GenBank/DDBJ whole genome shotgun (WGS) entry which is preliminary data.</text>
</comment>
<proteinExistence type="predicted"/>
<dbReference type="SUPFAM" id="SSF52540">
    <property type="entry name" value="P-loop containing nucleoside triphosphate hydrolases"/>
    <property type="match status" value="1"/>
</dbReference>
<organism evidence="2 3">
    <name type="scientific">Wenyingzhuangia gilva</name>
    <dbReference type="NCBI Taxonomy" id="3057677"/>
    <lineage>
        <taxon>Bacteria</taxon>
        <taxon>Pseudomonadati</taxon>
        <taxon>Bacteroidota</taxon>
        <taxon>Flavobacteriia</taxon>
        <taxon>Flavobacteriales</taxon>
        <taxon>Flavobacteriaceae</taxon>
        <taxon>Wenyingzhuangia</taxon>
    </lineage>
</organism>
<name>A0ABT8VSV2_9FLAO</name>
<dbReference type="RefSeq" id="WP_302884315.1">
    <property type="nucleotide sequence ID" value="NZ_JAUMIT010000004.1"/>
</dbReference>
<dbReference type="InterPro" id="IPR007111">
    <property type="entry name" value="NACHT_NTPase"/>
</dbReference>